<evidence type="ECO:0000256" key="4">
    <source>
        <dbReference type="ARBA" id="ARBA00022989"/>
    </source>
</evidence>
<keyword evidence="3 6" id="KW-0812">Transmembrane</keyword>
<feature type="transmembrane region" description="Helical" evidence="6">
    <location>
        <begin position="210"/>
        <end position="226"/>
    </location>
</feature>
<dbReference type="AlphaFoldDB" id="A0A450TJT1"/>
<dbReference type="GO" id="GO:0005886">
    <property type="term" value="C:plasma membrane"/>
    <property type="evidence" value="ECO:0007669"/>
    <property type="project" value="UniProtKB-SubCell"/>
</dbReference>
<feature type="transmembrane region" description="Helical" evidence="6">
    <location>
        <begin position="144"/>
        <end position="163"/>
    </location>
</feature>
<protein>
    <recommendedName>
        <fullName evidence="6">TVP38/TMEM64 family membrane protein</fullName>
    </recommendedName>
</protein>
<name>A0A450TJT1_9GAMM</name>
<evidence type="ECO:0000256" key="2">
    <source>
        <dbReference type="ARBA" id="ARBA00022475"/>
    </source>
</evidence>
<dbReference type="Pfam" id="PF09335">
    <property type="entry name" value="VTT_dom"/>
    <property type="match status" value="1"/>
</dbReference>
<sequence length="233" mass="25451">MTRPPDRHDDKKDVMEIGKPGYPRGIFLVLLSIAIGVFLWLGWGLDPQIVSQWSGDPGPLSWLIFMGVYAISTVLFVPGSVLTLTGGALFGPVLGTFLNLTGATIGSVLAFLAARYLGADWVRAKAGSRLNAILDGVAAEGWRFVAFVRLVPLFPFNLLNYALGLTRIPLLPYLVTTWVCMFPGTMAYTWLGYVGREAASNGEDLIEKGLLALGLLVAVAFLPRLVRRWRERA</sequence>
<dbReference type="PANTHER" id="PTHR12677:SF59">
    <property type="entry name" value="GOLGI APPARATUS MEMBRANE PROTEIN TVP38-RELATED"/>
    <property type="match status" value="1"/>
</dbReference>
<dbReference type="EMBL" id="CAADFE010000012">
    <property type="protein sequence ID" value="VFJ67701.1"/>
    <property type="molecule type" value="Genomic_DNA"/>
</dbReference>
<organism evidence="8">
    <name type="scientific">Candidatus Kentrum sp. FW</name>
    <dbReference type="NCBI Taxonomy" id="2126338"/>
    <lineage>
        <taxon>Bacteria</taxon>
        <taxon>Pseudomonadati</taxon>
        <taxon>Pseudomonadota</taxon>
        <taxon>Gammaproteobacteria</taxon>
        <taxon>Candidatus Kentrum</taxon>
    </lineage>
</organism>
<gene>
    <name evidence="8" type="ORF">BECKFW1821C_GA0114237_101250</name>
</gene>
<keyword evidence="5 6" id="KW-0472">Membrane</keyword>
<feature type="transmembrane region" description="Helical" evidence="6">
    <location>
        <begin position="97"/>
        <end position="117"/>
    </location>
</feature>
<feature type="transmembrane region" description="Helical" evidence="6">
    <location>
        <begin position="21"/>
        <end position="43"/>
    </location>
</feature>
<accession>A0A450TJT1</accession>
<evidence type="ECO:0000256" key="6">
    <source>
        <dbReference type="RuleBase" id="RU366058"/>
    </source>
</evidence>
<feature type="transmembrane region" description="Helical" evidence="6">
    <location>
        <begin position="170"/>
        <end position="190"/>
    </location>
</feature>
<dbReference type="InterPro" id="IPR015414">
    <property type="entry name" value="TMEM64"/>
</dbReference>
<keyword evidence="4 6" id="KW-1133">Transmembrane helix</keyword>
<keyword evidence="2 6" id="KW-1003">Cell membrane</keyword>
<dbReference type="InterPro" id="IPR032816">
    <property type="entry name" value="VTT_dom"/>
</dbReference>
<comment type="similarity">
    <text evidence="6">Belongs to the TVP38/TMEM64 family.</text>
</comment>
<evidence type="ECO:0000256" key="1">
    <source>
        <dbReference type="ARBA" id="ARBA00004651"/>
    </source>
</evidence>
<evidence type="ECO:0000313" key="8">
    <source>
        <dbReference type="EMBL" id="VFJ67701.1"/>
    </source>
</evidence>
<feature type="transmembrane region" description="Helical" evidence="6">
    <location>
        <begin position="63"/>
        <end position="90"/>
    </location>
</feature>
<evidence type="ECO:0000256" key="3">
    <source>
        <dbReference type="ARBA" id="ARBA00022692"/>
    </source>
</evidence>
<reference evidence="8" key="1">
    <citation type="submission" date="2019-02" db="EMBL/GenBank/DDBJ databases">
        <authorList>
            <person name="Gruber-Vodicka R. H."/>
            <person name="Seah K. B. B."/>
        </authorList>
    </citation>
    <scope>NUCLEOTIDE SEQUENCE</scope>
    <source>
        <strain evidence="8">BECK_BZ131</strain>
    </source>
</reference>
<evidence type="ECO:0000259" key="7">
    <source>
        <dbReference type="Pfam" id="PF09335"/>
    </source>
</evidence>
<feature type="domain" description="VTT" evidence="7">
    <location>
        <begin position="77"/>
        <end position="193"/>
    </location>
</feature>
<proteinExistence type="inferred from homology"/>
<comment type="subcellular location">
    <subcellularLocation>
        <location evidence="1 6">Cell membrane</location>
        <topology evidence="1 6">Multi-pass membrane protein</topology>
    </subcellularLocation>
</comment>
<evidence type="ECO:0000256" key="5">
    <source>
        <dbReference type="ARBA" id="ARBA00023136"/>
    </source>
</evidence>
<dbReference type="PANTHER" id="PTHR12677">
    <property type="entry name" value="GOLGI APPARATUS MEMBRANE PROTEIN TVP38-RELATED"/>
    <property type="match status" value="1"/>
</dbReference>